<gene>
    <name evidence="4" type="ORF">GOCE00092_LOCUS23914</name>
</gene>
<organism evidence="4">
    <name type="scientific">Grammatophora oceanica</name>
    <dbReference type="NCBI Taxonomy" id="210454"/>
    <lineage>
        <taxon>Eukaryota</taxon>
        <taxon>Sar</taxon>
        <taxon>Stramenopiles</taxon>
        <taxon>Ochrophyta</taxon>
        <taxon>Bacillariophyta</taxon>
        <taxon>Fragilariophyceae</taxon>
        <taxon>Fragilariophycidae</taxon>
        <taxon>Rhabdonematales</taxon>
        <taxon>Grammatophoraceae</taxon>
        <taxon>Grammatophora</taxon>
    </lineage>
</organism>
<dbReference type="InterPro" id="IPR013763">
    <property type="entry name" value="Cyclin-like_dom"/>
</dbReference>
<dbReference type="PANTHER" id="PTHR10026">
    <property type="entry name" value="CYCLIN"/>
    <property type="match status" value="1"/>
</dbReference>
<keyword evidence="1" id="KW-0195">Cyclin</keyword>
<dbReference type="SUPFAM" id="SSF47954">
    <property type="entry name" value="Cyclin-like"/>
    <property type="match status" value="1"/>
</dbReference>
<accession>A0A7S1VMQ6</accession>
<comment type="similarity">
    <text evidence="1">Belongs to the cyclin family.</text>
</comment>
<feature type="region of interest" description="Disordered" evidence="2">
    <location>
        <begin position="402"/>
        <end position="452"/>
    </location>
</feature>
<dbReference type="GO" id="GO:0006357">
    <property type="term" value="P:regulation of transcription by RNA polymerase II"/>
    <property type="evidence" value="ECO:0007669"/>
    <property type="project" value="InterPro"/>
</dbReference>
<feature type="domain" description="Cyclin-like" evidence="3">
    <location>
        <begin position="91"/>
        <end position="204"/>
    </location>
</feature>
<evidence type="ECO:0000259" key="3">
    <source>
        <dbReference type="SMART" id="SM00385"/>
    </source>
</evidence>
<protein>
    <recommendedName>
        <fullName evidence="3">Cyclin-like domain-containing protein</fullName>
    </recommendedName>
</protein>
<dbReference type="GO" id="GO:0016538">
    <property type="term" value="F:cyclin-dependent protein serine/threonine kinase regulator activity"/>
    <property type="evidence" value="ECO:0007669"/>
    <property type="project" value="InterPro"/>
</dbReference>
<dbReference type="SMART" id="SM00385">
    <property type="entry name" value="CYCLIN"/>
    <property type="match status" value="1"/>
</dbReference>
<dbReference type="InterPro" id="IPR043198">
    <property type="entry name" value="Cyclin/Ssn8"/>
</dbReference>
<proteinExistence type="inferred from homology"/>
<feature type="region of interest" description="Disordered" evidence="2">
    <location>
        <begin position="36"/>
        <end position="70"/>
    </location>
</feature>
<evidence type="ECO:0000256" key="1">
    <source>
        <dbReference type="RuleBase" id="RU000383"/>
    </source>
</evidence>
<dbReference type="InterPro" id="IPR006671">
    <property type="entry name" value="Cyclin_N"/>
</dbReference>
<dbReference type="AlphaFoldDB" id="A0A7S1VMQ6"/>
<feature type="compositionally biased region" description="Polar residues" evidence="2">
    <location>
        <begin position="46"/>
        <end position="58"/>
    </location>
</feature>
<dbReference type="Gene3D" id="1.10.472.10">
    <property type="entry name" value="Cyclin-like"/>
    <property type="match status" value="2"/>
</dbReference>
<sequence length="452" mass="50468">MIGQPFEVSTQAASWLFTEESLSLCRKQAVKERNGKRARKFASGFDQRSTSTGSTTVKPSFPESDEDNLLPPFDIFEPRSNRTGLTADEQDVMIRFHSHQMSMVIGPNAVLPELMRSASVLATAVMLFRRFYLSNCVLDFQPRRVAIAACLLASKIEEEKVPIGALEHATEIIFQRVKGVQLCREELGSLSARDIEIAEKQLMEGVNYQFICHHPHATIQSLVSEIVHSDFFLDDHHEHPHPTDATSSYRPKNSFDLRDQRRVELENKAMMVAQSALLFSDVPFLFSPAQIAFASLSMALACCDMCASGTTTSLLAGSIHPTLHKYIRSKFAGKPESKVVEFEEEVVAITHMVVRSPVMDLNMLSMWAGAQRREEVVAHQAEELRIVFRKVSHLRSPIAAKLSPKPQQSFRKRKAEMPPMTQLGRSSFVSPSPVSNSKIPKVTPNRVSSASA</sequence>
<evidence type="ECO:0000256" key="2">
    <source>
        <dbReference type="SAM" id="MobiDB-lite"/>
    </source>
</evidence>
<dbReference type="EMBL" id="HBGK01045395">
    <property type="protein sequence ID" value="CAD9305181.1"/>
    <property type="molecule type" value="Transcribed_RNA"/>
</dbReference>
<dbReference type="Pfam" id="PF00134">
    <property type="entry name" value="Cyclin_N"/>
    <property type="match status" value="1"/>
</dbReference>
<dbReference type="InterPro" id="IPR036915">
    <property type="entry name" value="Cyclin-like_sf"/>
</dbReference>
<name>A0A7S1VMQ6_9STRA</name>
<feature type="compositionally biased region" description="Low complexity" evidence="2">
    <location>
        <begin position="426"/>
        <end position="437"/>
    </location>
</feature>
<evidence type="ECO:0000313" key="4">
    <source>
        <dbReference type="EMBL" id="CAD9305181.1"/>
    </source>
</evidence>
<reference evidence="4" key="1">
    <citation type="submission" date="2021-01" db="EMBL/GenBank/DDBJ databases">
        <authorList>
            <person name="Corre E."/>
            <person name="Pelletier E."/>
            <person name="Niang G."/>
            <person name="Scheremetjew M."/>
            <person name="Finn R."/>
            <person name="Kale V."/>
            <person name="Holt S."/>
            <person name="Cochrane G."/>
            <person name="Meng A."/>
            <person name="Brown T."/>
            <person name="Cohen L."/>
        </authorList>
    </citation>
    <scope>NUCLEOTIDE SEQUENCE</scope>
    <source>
        <strain evidence="4">CCMP 410</strain>
    </source>
</reference>